<evidence type="ECO:0000313" key="6">
    <source>
        <dbReference type="EMBL" id="KKT67099.1"/>
    </source>
</evidence>
<dbReference type="InterPro" id="IPR028098">
    <property type="entry name" value="Glyco_trans_4-like_N"/>
</dbReference>
<dbReference type="AlphaFoldDB" id="A0A0G1M5B1"/>
<feature type="transmembrane region" description="Helical" evidence="2">
    <location>
        <begin position="186"/>
        <end position="205"/>
    </location>
</feature>
<dbReference type="EMBL" id="LCIZ01000015">
    <property type="protein sequence ID" value="KKT67099.1"/>
    <property type="molecule type" value="Genomic_DNA"/>
</dbReference>
<dbReference type="PANTHER" id="PTHR46401">
    <property type="entry name" value="GLYCOSYLTRANSFERASE WBBK-RELATED"/>
    <property type="match status" value="1"/>
</dbReference>
<feature type="transmembrane region" description="Helical" evidence="2">
    <location>
        <begin position="308"/>
        <end position="325"/>
    </location>
</feature>
<dbReference type="SUPFAM" id="SSF53756">
    <property type="entry name" value="UDP-Glycosyltransferase/glycogen phosphorylase"/>
    <property type="match status" value="1"/>
</dbReference>
<organism evidence="6 7">
    <name type="scientific">Candidatus Curtissbacteria bacterium GW2011_GWC1_44_33</name>
    <dbReference type="NCBI Taxonomy" id="1618413"/>
    <lineage>
        <taxon>Bacteria</taxon>
        <taxon>Candidatus Curtissiibacteriota</taxon>
    </lineage>
</organism>
<accession>A0A0G1M5B1</accession>
<keyword evidence="1 6" id="KW-0808">Transferase</keyword>
<keyword evidence="2" id="KW-0812">Transmembrane</keyword>
<reference evidence="6 7" key="1">
    <citation type="journal article" date="2015" name="Nature">
        <title>rRNA introns, odd ribosomes, and small enigmatic genomes across a large radiation of phyla.</title>
        <authorList>
            <person name="Brown C.T."/>
            <person name="Hug L.A."/>
            <person name="Thomas B.C."/>
            <person name="Sharon I."/>
            <person name="Castelle C.J."/>
            <person name="Singh A."/>
            <person name="Wilkins M.J."/>
            <person name="Williams K.H."/>
            <person name="Banfield J.F."/>
        </authorList>
    </citation>
    <scope>NUCLEOTIDE SEQUENCE [LARGE SCALE GENOMIC DNA]</scope>
</reference>
<comment type="caution">
    <text evidence="6">The sequence shown here is derived from an EMBL/GenBank/DDBJ whole genome shotgun (WGS) entry which is preliminary data.</text>
</comment>
<evidence type="ECO:0000259" key="3">
    <source>
        <dbReference type="Pfam" id="PF00534"/>
    </source>
</evidence>
<dbReference type="GO" id="GO:0016757">
    <property type="term" value="F:glycosyltransferase activity"/>
    <property type="evidence" value="ECO:0007669"/>
    <property type="project" value="InterPro"/>
</dbReference>
<feature type="domain" description="Glycosyl transferase family 1" evidence="3">
    <location>
        <begin position="607"/>
        <end position="745"/>
    </location>
</feature>
<evidence type="ECO:0000259" key="5">
    <source>
        <dbReference type="Pfam" id="PF13439"/>
    </source>
</evidence>
<feature type="transmembrane region" description="Helical" evidence="2">
    <location>
        <begin position="94"/>
        <end position="112"/>
    </location>
</feature>
<feature type="transmembrane region" description="Helical" evidence="2">
    <location>
        <begin position="118"/>
        <end position="140"/>
    </location>
</feature>
<name>A0A0G1M5B1_9BACT</name>
<dbReference type="Gene3D" id="3.40.50.2000">
    <property type="entry name" value="Glycogen Phosphorylase B"/>
    <property type="match status" value="2"/>
</dbReference>
<feature type="domain" description="Glycosyltransferase RgtA/B/C/D-like" evidence="4">
    <location>
        <begin position="80"/>
        <end position="194"/>
    </location>
</feature>
<sequence length="777" mass="88282">MKEKFFLIVLVFIHLFIISKLVFFPYPELFIYPFLAKGGLLPYKDIFDQHFPSFLMLPFNFYDLGLTSVVSAKLFLTGSVALSHLLIFVLSKKIFGKSLFLVPNLFFVLFQVPFDGRVLWLDSFLAPILLFSFFGLYKFFEKERVEFLVLSGLALGLAFFFKQIILPLILALAIYLYFKTKSLKKVLVFSFFSFLPLGFLVIWILKKDLLQDFFYWTFRFNFEVYAKMAKKLPSPRQVLAVFYLFIPCLWTLLGGIKRKFAVPMFLFLLLPLVGAITRFEFIHIQPAIPFAALFVGSFVASLNKKTRLIFAAYGFLGIFLFATYLRGHVGSEVYFFDEVTFKTAQKVKELTRSDERIFIMGSQPILYPLSQRLPAGRVFTVNVFWNMVVAQDRILDGLERDIPKVVVRDTSSIIINSQKMKIGIDISSVVYGTGVSHYTEKLVENLLKIDKDNRYQLFGGSLRRMGELNSFVGGLSGSFESKILPIPPTLADLVWNRLHLFSIEKLIGAVDVFHSSDWAQPPSKAFKVTTIHDLAPIRFPKLTHPKIYAAHKRRLEWVKKEADRVIVPSEATKKEMESYGFDTGNVRVIPEASVIKPVSSLDVARIKQKYNITGKYLLSIGTNPRKNIGRIIKAFDLVRAGEDLKLVVIVTPRFEVEPRRGLRLVEDKLNQKELAAFYTGAEVLVYPSLYEGFGLPILDSFACGVPVVTSNLSSMVEVAGSAAVLVDPYEVESIVEGIGRALRGKLGLSRKGMARVSRFSWEKTAKMTLDVYSEAKK</sequence>
<dbReference type="Pfam" id="PF00534">
    <property type="entry name" value="Glycos_transf_1"/>
    <property type="match status" value="1"/>
</dbReference>
<keyword evidence="2" id="KW-1133">Transmembrane helix</keyword>
<dbReference type="Pfam" id="PF13439">
    <property type="entry name" value="Glyco_transf_4"/>
    <property type="match status" value="1"/>
</dbReference>
<evidence type="ECO:0000313" key="7">
    <source>
        <dbReference type="Proteomes" id="UP000033901"/>
    </source>
</evidence>
<feature type="transmembrane region" description="Helical" evidence="2">
    <location>
        <begin position="5"/>
        <end position="26"/>
    </location>
</feature>
<dbReference type="Proteomes" id="UP000033901">
    <property type="component" value="Unassembled WGS sequence"/>
</dbReference>
<evidence type="ECO:0000259" key="4">
    <source>
        <dbReference type="Pfam" id="PF13231"/>
    </source>
</evidence>
<gene>
    <name evidence="6" type="ORF">UW61_C0015G0022</name>
</gene>
<dbReference type="PANTHER" id="PTHR46401:SF2">
    <property type="entry name" value="GLYCOSYLTRANSFERASE WBBK-RELATED"/>
    <property type="match status" value="1"/>
</dbReference>
<dbReference type="GO" id="GO:0009103">
    <property type="term" value="P:lipopolysaccharide biosynthetic process"/>
    <property type="evidence" value="ECO:0007669"/>
    <property type="project" value="TreeGrafter"/>
</dbReference>
<feature type="transmembrane region" description="Helical" evidence="2">
    <location>
        <begin position="64"/>
        <end position="87"/>
    </location>
</feature>
<feature type="domain" description="Glycosyltransferase subfamily 4-like N-terminal" evidence="5">
    <location>
        <begin position="483"/>
        <end position="590"/>
    </location>
</feature>
<evidence type="ECO:0000256" key="1">
    <source>
        <dbReference type="ARBA" id="ARBA00022679"/>
    </source>
</evidence>
<proteinExistence type="predicted"/>
<dbReference type="InterPro" id="IPR001296">
    <property type="entry name" value="Glyco_trans_1"/>
</dbReference>
<evidence type="ECO:0000256" key="2">
    <source>
        <dbReference type="SAM" id="Phobius"/>
    </source>
</evidence>
<feature type="transmembrane region" description="Helical" evidence="2">
    <location>
        <begin position="237"/>
        <end position="254"/>
    </location>
</feature>
<feature type="transmembrane region" description="Helical" evidence="2">
    <location>
        <begin position="260"/>
        <end position="277"/>
    </location>
</feature>
<dbReference type="InterPro" id="IPR038731">
    <property type="entry name" value="RgtA/B/C-like"/>
</dbReference>
<dbReference type="CDD" id="cd03809">
    <property type="entry name" value="GT4_MtfB-like"/>
    <property type="match status" value="1"/>
</dbReference>
<protein>
    <submittedName>
        <fullName evidence="6">Group 1 glycosyl transferase</fullName>
    </submittedName>
</protein>
<dbReference type="Pfam" id="PF13231">
    <property type="entry name" value="PMT_2"/>
    <property type="match status" value="1"/>
</dbReference>
<feature type="transmembrane region" description="Helical" evidence="2">
    <location>
        <begin position="147"/>
        <end position="174"/>
    </location>
</feature>
<keyword evidence="2" id="KW-0472">Membrane</keyword>